<dbReference type="AlphaFoldDB" id="S0FC15"/>
<reference evidence="1 2" key="1">
    <citation type="submission" date="2008-12" db="EMBL/GenBank/DDBJ databases">
        <authorList>
            <person name="Fulton L."/>
            <person name="Clifton S."/>
            <person name="Fulton B."/>
            <person name="Xu J."/>
            <person name="Minx P."/>
            <person name="Pepin K.H."/>
            <person name="Johnson M."/>
            <person name="Bhonagiri V."/>
            <person name="Nash W.E."/>
            <person name="Mardis E.R."/>
            <person name="Wilson R.K."/>
        </authorList>
    </citation>
    <scope>NUCLEOTIDE SEQUENCE [LARGE SCALE GENOMIC DNA]</scope>
    <source>
        <strain evidence="1 2">DSM 18228</strain>
    </source>
</reference>
<evidence type="ECO:0000313" key="1">
    <source>
        <dbReference type="EMBL" id="EEF75991.1"/>
    </source>
</evidence>
<comment type="caution">
    <text evidence="1">The sequence shown here is derived from an EMBL/GenBank/DDBJ whole genome shotgun (WGS) entry which is preliminary data.</text>
</comment>
<sequence length="39" mass="4616">MFCRTEKNVLSLQQHAYPASRKNSALRVSFLFLYTHDNE</sequence>
<name>S0FC15_9BACT</name>
<dbReference type="STRING" id="547042.BACCOPRO_01485"/>
<protein>
    <submittedName>
        <fullName evidence="1">Uncharacterized protein</fullName>
    </submittedName>
</protein>
<keyword evidence="2" id="KW-1185">Reference proteome</keyword>
<dbReference type="Proteomes" id="UP000014073">
    <property type="component" value="Unassembled WGS sequence"/>
</dbReference>
<evidence type="ECO:0000313" key="2">
    <source>
        <dbReference type="Proteomes" id="UP000014073"/>
    </source>
</evidence>
<accession>S0FC15</accession>
<proteinExistence type="predicted"/>
<gene>
    <name evidence="1" type="ORF">BACCOPRO_01485</name>
</gene>
<organism evidence="1 2">
    <name type="scientific">Phocaeicola coprophilus DSM 18228 = JCM 13818</name>
    <dbReference type="NCBI Taxonomy" id="547042"/>
    <lineage>
        <taxon>Bacteria</taxon>
        <taxon>Pseudomonadati</taxon>
        <taxon>Bacteroidota</taxon>
        <taxon>Bacteroidia</taxon>
        <taxon>Bacteroidales</taxon>
        <taxon>Bacteroidaceae</taxon>
        <taxon>Phocaeicola</taxon>
    </lineage>
</organism>
<dbReference type="EMBL" id="ACBW01000109">
    <property type="protein sequence ID" value="EEF75991.1"/>
    <property type="molecule type" value="Genomic_DNA"/>
</dbReference>
<dbReference type="HOGENOM" id="CLU_3304576_0_0_10"/>